<dbReference type="AlphaFoldDB" id="A0A9D4TWD2"/>
<evidence type="ECO:0000259" key="4">
    <source>
        <dbReference type="PROSITE" id="PS50188"/>
    </source>
</evidence>
<evidence type="ECO:0000256" key="3">
    <source>
        <dbReference type="SAM" id="MobiDB-lite"/>
    </source>
</evidence>
<dbReference type="SMART" id="SM00449">
    <property type="entry name" value="SPRY"/>
    <property type="match status" value="1"/>
</dbReference>
<dbReference type="Pfam" id="PF00622">
    <property type="entry name" value="SPRY"/>
    <property type="match status" value="1"/>
</dbReference>
<proteinExistence type="predicted"/>
<comment type="subcellular location">
    <subcellularLocation>
        <location evidence="1">Nucleus</location>
    </subcellularLocation>
</comment>
<dbReference type="InterPro" id="IPR043136">
    <property type="entry name" value="B30.2/SPRY_sf"/>
</dbReference>
<comment type="caution">
    <text evidence="5">The sequence shown here is derived from an EMBL/GenBank/DDBJ whole genome shotgun (WGS) entry which is preliminary data.</text>
</comment>
<accession>A0A9D4TWD2</accession>
<dbReference type="InterPro" id="IPR001870">
    <property type="entry name" value="B30.2/SPRY"/>
</dbReference>
<keyword evidence="6" id="KW-1185">Reference proteome</keyword>
<sequence>MEQHQQQQHAVQTAVEVVAPFPCATVNIAAAAPPPARPAQVQRPPVPPPPVTAAPTKRVGRKGGGRRSAAAAGALEPEELVMLGPEVSRNSERLRTGWHPVQLSSEDKAAEVTLDDKQLTASSSAGYRMVRATHGACSSTWYYEVRVDRLAPSGAARVGWATRQAEVNGPVGADKYGFSYRSIEGSKVHAAWRDEYGKPYGEDDVVGCLLHMPEGGRPFEKGVADVVKYKSKLYMQDGEPAEPQRLEGSVVAFTLNGELQGTAYGNILEGTYCPAVSLYTNRTAQQQEPATVTVNFGEHGFAFEPPHLEGCAAAQPAFLMAGPRPGQAPLTVQQGQQGQHHGAAEEQQQQVSAGQPHQSETLEQQEAAVHMV</sequence>
<dbReference type="SUPFAM" id="SSF49899">
    <property type="entry name" value="Concanavalin A-like lectins/glucanases"/>
    <property type="match status" value="1"/>
</dbReference>
<name>A0A9D4TWD2_CHLVU</name>
<protein>
    <recommendedName>
        <fullName evidence="4">B30.2/SPRY domain-containing protein</fullName>
    </recommendedName>
</protein>
<feature type="compositionally biased region" description="Polar residues" evidence="3">
    <location>
        <begin position="351"/>
        <end position="364"/>
    </location>
</feature>
<evidence type="ECO:0000313" key="5">
    <source>
        <dbReference type="EMBL" id="KAI3436324.1"/>
    </source>
</evidence>
<feature type="region of interest" description="Disordered" evidence="3">
    <location>
        <begin position="33"/>
        <end position="73"/>
    </location>
</feature>
<dbReference type="PANTHER" id="PTHR10598:SF0">
    <property type="entry name" value="SET1_ASH2 HISTONE METHYLTRANSFERASE COMPLEX SUBUNIT ASH2"/>
    <property type="match status" value="1"/>
</dbReference>
<dbReference type="PANTHER" id="PTHR10598">
    <property type="entry name" value="SET1/ASH2 HISTONE METHYLTRANSFERASE COMPLEX SUBUNIT ASH2"/>
    <property type="match status" value="1"/>
</dbReference>
<evidence type="ECO:0000313" key="6">
    <source>
        <dbReference type="Proteomes" id="UP001055712"/>
    </source>
</evidence>
<feature type="compositionally biased region" description="Low complexity" evidence="3">
    <location>
        <begin position="333"/>
        <end position="350"/>
    </location>
</feature>
<feature type="domain" description="B30.2/SPRY" evidence="4">
    <location>
        <begin position="81"/>
        <end position="260"/>
    </location>
</feature>
<dbReference type="OrthoDB" id="10266026at2759"/>
<dbReference type="InterPro" id="IPR037353">
    <property type="entry name" value="ASH2"/>
</dbReference>
<dbReference type="EMBL" id="SIDB01000002">
    <property type="protein sequence ID" value="KAI3436324.1"/>
    <property type="molecule type" value="Genomic_DNA"/>
</dbReference>
<evidence type="ECO:0000256" key="1">
    <source>
        <dbReference type="ARBA" id="ARBA00004123"/>
    </source>
</evidence>
<dbReference type="CDD" id="cd12872">
    <property type="entry name" value="SPRY_Ash2"/>
    <property type="match status" value="1"/>
</dbReference>
<dbReference type="Proteomes" id="UP001055712">
    <property type="component" value="Unassembled WGS sequence"/>
</dbReference>
<keyword evidence="2" id="KW-0539">Nucleus</keyword>
<reference evidence="5" key="1">
    <citation type="journal article" date="2019" name="Plant J.">
        <title>Chlorella vulgaris genome assembly and annotation reveals the molecular basis for metabolic acclimation to high light conditions.</title>
        <authorList>
            <person name="Cecchin M."/>
            <person name="Marcolungo L."/>
            <person name="Rossato M."/>
            <person name="Girolomoni L."/>
            <person name="Cosentino E."/>
            <person name="Cuine S."/>
            <person name="Li-Beisson Y."/>
            <person name="Delledonne M."/>
            <person name="Ballottari M."/>
        </authorList>
    </citation>
    <scope>NUCLEOTIDE SEQUENCE</scope>
    <source>
        <strain evidence="5">211/11P</strain>
    </source>
</reference>
<feature type="region of interest" description="Disordered" evidence="3">
    <location>
        <begin position="324"/>
        <end position="372"/>
    </location>
</feature>
<gene>
    <name evidence="5" type="ORF">D9Q98_002377</name>
</gene>
<organism evidence="5 6">
    <name type="scientific">Chlorella vulgaris</name>
    <name type="common">Green alga</name>
    <dbReference type="NCBI Taxonomy" id="3077"/>
    <lineage>
        <taxon>Eukaryota</taxon>
        <taxon>Viridiplantae</taxon>
        <taxon>Chlorophyta</taxon>
        <taxon>core chlorophytes</taxon>
        <taxon>Trebouxiophyceae</taxon>
        <taxon>Chlorellales</taxon>
        <taxon>Chlorellaceae</taxon>
        <taxon>Chlorella clade</taxon>
        <taxon>Chlorella</taxon>
    </lineage>
</organism>
<dbReference type="InterPro" id="IPR003877">
    <property type="entry name" value="SPRY_dom"/>
</dbReference>
<dbReference type="Gene3D" id="2.60.120.920">
    <property type="match status" value="1"/>
</dbReference>
<reference evidence="5" key="2">
    <citation type="submission" date="2020-11" db="EMBL/GenBank/DDBJ databases">
        <authorList>
            <person name="Cecchin M."/>
            <person name="Marcolungo L."/>
            <person name="Rossato M."/>
            <person name="Girolomoni L."/>
            <person name="Cosentino E."/>
            <person name="Cuine S."/>
            <person name="Li-Beisson Y."/>
            <person name="Delledonne M."/>
            <person name="Ballottari M."/>
        </authorList>
    </citation>
    <scope>NUCLEOTIDE SEQUENCE</scope>
    <source>
        <strain evidence="5">211/11P</strain>
        <tissue evidence="5">Whole cell</tissue>
    </source>
</reference>
<dbReference type="PROSITE" id="PS50188">
    <property type="entry name" value="B302_SPRY"/>
    <property type="match status" value="1"/>
</dbReference>
<evidence type="ECO:0000256" key="2">
    <source>
        <dbReference type="ARBA" id="ARBA00023242"/>
    </source>
</evidence>
<dbReference type="GO" id="GO:0048188">
    <property type="term" value="C:Set1C/COMPASS complex"/>
    <property type="evidence" value="ECO:0007669"/>
    <property type="project" value="InterPro"/>
</dbReference>
<dbReference type="GO" id="GO:0000976">
    <property type="term" value="F:transcription cis-regulatory region binding"/>
    <property type="evidence" value="ECO:0007669"/>
    <property type="project" value="TreeGrafter"/>
</dbReference>
<dbReference type="InterPro" id="IPR013320">
    <property type="entry name" value="ConA-like_dom_sf"/>
</dbReference>